<accession>A0ABY6ZLX5</accession>
<dbReference type="Proteomes" id="UP001164761">
    <property type="component" value="Chromosome"/>
</dbReference>
<dbReference type="RefSeq" id="WP_268006985.1">
    <property type="nucleotide sequence ID" value="NZ_CP104067.1"/>
</dbReference>
<organism evidence="1 2">
    <name type="scientific">Alicyclobacillus fastidiosus</name>
    <dbReference type="NCBI Taxonomy" id="392011"/>
    <lineage>
        <taxon>Bacteria</taxon>
        <taxon>Bacillati</taxon>
        <taxon>Bacillota</taxon>
        <taxon>Bacilli</taxon>
        <taxon>Bacillales</taxon>
        <taxon>Alicyclobacillaceae</taxon>
        <taxon>Alicyclobacillus</taxon>
    </lineage>
</organism>
<evidence type="ECO:0000313" key="2">
    <source>
        <dbReference type="Proteomes" id="UP001164761"/>
    </source>
</evidence>
<evidence type="ECO:0000313" key="1">
    <source>
        <dbReference type="EMBL" id="WAH43109.1"/>
    </source>
</evidence>
<name>A0ABY6ZLX5_9BACL</name>
<proteinExistence type="predicted"/>
<keyword evidence="2" id="KW-1185">Reference proteome</keyword>
<protein>
    <submittedName>
        <fullName evidence="1">Uncharacterized protein</fullName>
    </submittedName>
</protein>
<gene>
    <name evidence="1" type="ORF">NZD89_06805</name>
</gene>
<reference evidence="1" key="1">
    <citation type="submission" date="2022-08" db="EMBL/GenBank/DDBJ databases">
        <title>Alicyclobacillus fastidiosus DSM 17978, complete genome.</title>
        <authorList>
            <person name="Wang Q."/>
            <person name="Cai R."/>
            <person name="Wang Z."/>
        </authorList>
    </citation>
    <scope>NUCLEOTIDE SEQUENCE</scope>
    <source>
        <strain evidence="1">DSM 17978</strain>
    </source>
</reference>
<sequence>MSQLYPMVLQNFVNALMDRGLAHATLNGSSGTYGDGAQWSIYT</sequence>
<dbReference type="EMBL" id="CP104067">
    <property type="protein sequence ID" value="WAH43109.1"/>
    <property type="molecule type" value="Genomic_DNA"/>
</dbReference>